<dbReference type="EMBL" id="LR822027">
    <property type="protein sequence ID" value="CAD0152755.1"/>
    <property type="molecule type" value="Genomic_DNA"/>
</dbReference>
<protein>
    <submittedName>
        <fullName evidence="2">Uncharacterized protein</fullName>
    </submittedName>
</protein>
<evidence type="ECO:0000313" key="2">
    <source>
        <dbReference type="EMBL" id="CAD0152755.1"/>
    </source>
</evidence>
<keyword evidence="1" id="KW-0812">Transmembrane</keyword>
<dbReference type="AlphaFoldDB" id="A0A8D6UAI5"/>
<keyword evidence="1" id="KW-0472">Membrane</keyword>
<proteinExistence type="predicted"/>
<accession>A0A8D6UAI5</accession>
<reference evidence="2 3" key="1">
    <citation type="submission" date="2020-06" db="EMBL/GenBank/DDBJ databases">
        <authorList>
            <person name="Chuat V."/>
        </authorList>
    </citation>
    <scope>NUCLEOTIDE SEQUENCE [LARGE SCALE GENOMIC DNA]</scope>
    <source>
        <strain evidence="2">STH_CIRM_998</strain>
    </source>
</reference>
<evidence type="ECO:0000256" key="1">
    <source>
        <dbReference type="SAM" id="Phobius"/>
    </source>
</evidence>
<name>A0A8D6UAI5_STRTR</name>
<organism evidence="2 3">
    <name type="scientific">Streptococcus thermophilus</name>
    <dbReference type="NCBI Taxonomy" id="1308"/>
    <lineage>
        <taxon>Bacteria</taxon>
        <taxon>Bacillati</taxon>
        <taxon>Bacillota</taxon>
        <taxon>Bacilli</taxon>
        <taxon>Lactobacillales</taxon>
        <taxon>Streptococcaceae</taxon>
        <taxon>Streptococcus</taxon>
    </lineage>
</organism>
<dbReference type="Proteomes" id="UP000509791">
    <property type="component" value="Chromosome"/>
</dbReference>
<gene>
    <name evidence="2" type="ORF">STHERMO_1474</name>
</gene>
<feature type="transmembrane region" description="Helical" evidence="1">
    <location>
        <begin position="22"/>
        <end position="42"/>
    </location>
</feature>
<sequence length="46" mass="4888">MILILEEIYTIKANLLSFKQGAYISAIAASLEGGTAFITAIIKKSA</sequence>
<keyword evidence="1" id="KW-1133">Transmembrane helix</keyword>
<evidence type="ECO:0000313" key="3">
    <source>
        <dbReference type="Proteomes" id="UP000509791"/>
    </source>
</evidence>